<feature type="binding site" evidence="13">
    <location>
        <position position="204"/>
    </location>
    <ligand>
        <name>Zn(2+)</name>
        <dbReference type="ChEBI" id="CHEBI:29105"/>
        <label>1</label>
    </ligand>
</feature>
<evidence type="ECO:0000256" key="2">
    <source>
        <dbReference type="ARBA" id="ARBA00011738"/>
    </source>
</evidence>
<comment type="subcellular location">
    <subcellularLocation>
        <location evidence="1 13">Cytoplasm</location>
    </subcellularLocation>
</comment>
<evidence type="ECO:0000256" key="5">
    <source>
        <dbReference type="ARBA" id="ARBA00022723"/>
    </source>
</evidence>
<dbReference type="RefSeq" id="WP_213167238.1">
    <property type="nucleotide sequence ID" value="NZ_CP058559.1"/>
</dbReference>
<keyword evidence="3 13" id="KW-0963">Cytoplasm</keyword>
<evidence type="ECO:0000256" key="8">
    <source>
        <dbReference type="ARBA" id="ARBA00022833"/>
    </source>
</evidence>
<dbReference type="Gene3D" id="2.60.260.20">
    <property type="entry name" value="Urease metallochaperone UreE, N-terminal domain"/>
    <property type="match status" value="2"/>
</dbReference>
<feature type="zinc finger region" description="CR-type" evidence="14">
    <location>
        <begin position="134"/>
        <end position="216"/>
    </location>
</feature>
<feature type="repeat" description="CXXCXGXG motif" evidence="13">
    <location>
        <begin position="204"/>
        <end position="211"/>
    </location>
</feature>
<dbReference type="InterPro" id="IPR012724">
    <property type="entry name" value="DnaJ"/>
</dbReference>
<keyword evidence="6 13" id="KW-0677">Repeat</keyword>
<sequence>MSKRDFYDVLGVKKDSSQDEIKKAYRTMARKYHPDVNPGDQEAETKFKEAKEAYETLSDSQKRQFYDQFGHQDPSQGQGGFGGQGFGGQGFGGFEDIFESFFGGGFNQTARRGPQRGADLRYDISISFEEAAFGVEKEVTLQKMGTCKKCEGTGAKTQSSVKTCPTCKGAGQVQYAQNTPFGRIVNSRTCTQCNGEGSIIKDPCPVCHGRGKKQVNKTINIKVPAGIDNGSRLRVQNEGEPGDKGGPPGDLYVFINVQPHEVFTRHGNEILIEEEISYVQAALGVSIEVPTLDGKAKLKIPAGTQSGTMFKLRGKGIPYLRGVGRGDQHVKVNVEIPKTLGEEEKELLKKLAEIRGESVESAPKGLFNRVKDALNKNS</sequence>
<dbReference type="PROSITE" id="PS51188">
    <property type="entry name" value="ZF_CR"/>
    <property type="match status" value="1"/>
</dbReference>
<evidence type="ECO:0000256" key="6">
    <source>
        <dbReference type="ARBA" id="ARBA00022737"/>
    </source>
</evidence>
<proteinExistence type="inferred from homology"/>
<feature type="repeat" description="CXXCXGXG motif" evidence="13">
    <location>
        <begin position="147"/>
        <end position="154"/>
    </location>
</feature>
<keyword evidence="7 13" id="KW-0863">Zinc-finger</keyword>
<evidence type="ECO:0000256" key="11">
    <source>
        <dbReference type="ARBA" id="ARBA00061004"/>
    </source>
</evidence>
<dbReference type="CDD" id="cd06257">
    <property type="entry name" value="DnaJ"/>
    <property type="match status" value="1"/>
</dbReference>
<evidence type="ECO:0000256" key="14">
    <source>
        <dbReference type="PROSITE-ProRule" id="PRU00546"/>
    </source>
</evidence>
<dbReference type="GO" id="GO:0005737">
    <property type="term" value="C:cytoplasm"/>
    <property type="evidence" value="ECO:0007669"/>
    <property type="project" value="UniProtKB-SubCell"/>
</dbReference>
<dbReference type="GO" id="GO:0009408">
    <property type="term" value="P:response to heat"/>
    <property type="evidence" value="ECO:0007669"/>
    <property type="project" value="InterPro"/>
</dbReference>
<dbReference type="InterPro" id="IPR036410">
    <property type="entry name" value="HSP_DnaJ_Cys-rich_dom_sf"/>
</dbReference>
<dbReference type="GO" id="GO:0031072">
    <property type="term" value="F:heat shock protein binding"/>
    <property type="evidence" value="ECO:0007669"/>
    <property type="project" value="InterPro"/>
</dbReference>
<keyword evidence="5 13" id="KW-0479">Metal-binding</keyword>
<feature type="binding site" evidence="13">
    <location>
        <position position="167"/>
    </location>
    <ligand>
        <name>Zn(2+)</name>
        <dbReference type="ChEBI" id="CHEBI:29105"/>
        <label>2</label>
    </ligand>
</feature>
<dbReference type="PRINTS" id="PR00625">
    <property type="entry name" value="JDOMAIN"/>
</dbReference>
<feature type="binding site" evidence="13">
    <location>
        <position position="207"/>
    </location>
    <ligand>
        <name>Zn(2+)</name>
        <dbReference type="ChEBI" id="CHEBI:29105"/>
        <label>1</label>
    </ligand>
</feature>
<feature type="binding site" evidence="13">
    <location>
        <position position="190"/>
    </location>
    <ligand>
        <name>Zn(2+)</name>
        <dbReference type="ChEBI" id="CHEBI:29105"/>
        <label>2</label>
    </ligand>
</feature>
<dbReference type="Pfam" id="PF01556">
    <property type="entry name" value="DnaJ_C"/>
    <property type="match status" value="1"/>
</dbReference>
<feature type="binding site" evidence="13">
    <location>
        <position position="147"/>
    </location>
    <ligand>
        <name>Zn(2+)</name>
        <dbReference type="ChEBI" id="CHEBI:29105"/>
        <label>1</label>
    </ligand>
</feature>
<keyword evidence="18" id="KW-1185">Reference proteome</keyword>
<evidence type="ECO:0000313" key="17">
    <source>
        <dbReference type="EMBL" id="QNO13569.1"/>
    </source>
</evidence>
<evidence type="ECO:0000259" key="15">
    <source>
        <dbReference type="PROSITE" id="PS50076"/>
    </source>
</evidence>
<dbReference type="PANTHER" id="PTHR43096">
    <property type="entry name" value="DNAJ HOMOLOG 1, MITOCHONDRIAL-RELATED"/>
    <property type="match status" value="1"/>
</dbReference>
<dbReference type="SMART" id="SM00271">
    <property type="entry name" value="DnaJ"/>
    <property type="match status" value="1"/>
</dbReference>
<dbReference type="HAMAP" id="MF_01152">
    <property type="entry name" value="DnaJ"/>
    <property type="match status" value="1"/>
</dbReference>
<dbReference type="InterPro" id="IPR018253">
    <property type="entry name" value="DnaJ_domain_CS"/>
</dbReference>
<evidence type="ECO:0000256" key="12">
    <source>
        <dbReference type="ARBA" id="ARBA00067609"/>
    </source>
</evidence>
<evidence type="ECO:0000256" key="3">
    <source>
        <dbReference type="ARBA" id="ARBA00022490"/>
    </source>
</evidence>
<dbReference type="Gene3D" id="1.10.287.110">
    <property type="entry name" value="DnaJ domain"/>
    <property type="match status" value="1"/>
</dbReference>
<feature type="repeat" description="CXXCXGXG motif" evidence="13">
    <location>
        <begin position="164"/>
        <end position="171"/>
    </location>
</feature>
<feature type="binding site" evidence="13">
    <location>
        <position position="164"/>
    </location>
    <ligand>
        <name>Zn(2+)</name>
        <dbReference type="ChEBI" id="CHEBI:29105"/>
        <label>2</label>
    </ligand>
</feature>
<dbReference type="SUPFAM" id="SSF49493">
    <property type="entry name" value="HSP40/DnaJ peptide-binding domain"/>
    <property type="match status" value="2"/>
</dbReference>
<feature type="binding site" evidence="13">
    <location>
        <position position="193"/>
    </location>
    <ligand>
        <name>Zn(2+)</name>
        <dbReference type="ChEBI" id="CHEBI:29105"/>
        <label>2</label>
    </ligand>
</feature>
<feature type="repeat" description="CXXCXGXG motif" evidence="13">
    <location>
        <begin position="190"/>
        <end position="197"/>
    </location>
</feature>
<dbReference type="NCBIfam" id="TIGR02349">
    <property type="entry name" value="DnaJ_bact"/>
    <property type="match status" value="1"/>
</dbReference>
<dbReference type="GO" id="GO:0051082">
    <property type="term" value="F:unfolded protein binding"/>
    <property type="evidence" value="ECO:0007669"/>
    <property type="project" value="UniProtKB-UniRule"/>
</dbReference>
<protein>
    <recommendedName>
        <fullName evidence="12 13">Chaperone protein DnaJ</fullName>
    </recommendedName>
</protein>
<organism evidence="17 18">
    <name type="scientific">Alkalicella caledoniensis</name>
    <dbReference type="NCBI Taxonomy" id="2731377"/>
    <lineage>
        <taxon>Bacteria</taxon>
        <taxon>Bacillati</taxon>
        <taxon>Bacillota</taxon>
        <taxon>Clostridia</taxon>
        <taxon>Eubacteriales</taxon>
        <taxon>Proteinivoracaceae</taxon>
        <taxon>Alkalicella</taxon>
    </lineage>
</organism>
<dbReference type="PANTHER" id="PTHR43096:SF48">
    <property type="entry name" value="CHAPERONE PROTEIN DNAJ"/>
    <property type="match status" value="1"/>
</dbReference>
<comment type="similarity">
    <text evidence="11 13">Belongs to the DnaJ family.</text>
</comment>
<dbReference type="GO" id="GO:0008270">
    <property type="term" value="F:zinc ion binding"/>
    <property type="evidence" value="ECO:0007669"/>
    <property type="project" value="UniProtKB-UniRule"/>
</dbReference>
<dbReference type="PROSITE" id="PS50076">
    <property type="entry name" value="DNAJ_2"/>
    <property type="match status" value="1"/>
</dbReference>
<dbReference type="FunFam" id="1.10.287.110:FF:000031">
    <property type="entry name" value="Molecular chaperone DnaJ"/>
    <property type="match status" value="1"/>
</dbReference>
<name>A0A7G9W4F7_ALKCA</name>
<dbReference type="KEGG" id="acae:HYG86_01695"/>
<evidence type="ECO:0000259" key="16">
    <source>
        <dbReference type="PROSITE" id="PS51188"/>
    </source>
</evidence>
<dbReference type="GO" id="GO:0042026">
    <property type="term" value="P:protein refolding"/>
    <property type="evidence" value="ECO:0007669"/>
    <property type="project" value="TreeGrafter"/>
</dbReference>
<dbReference type="Proteomes" id="UP000516160">
    <property type="component" value="Chromosome"/>
</dbReference>
<dbReference type="InterPro" id="IPR001305">
    <property type="entry name" value="HSP_DnaJ_Cys-rich_dom"/>
</dbReference>
<dbReference type="InterPro" id="IPR036869">
    <property type="entry name" value="J_dom_sf"/>
</dbReference>
<dbReference type="GO" id="GO:0005524">
    <property type="term" value="F:ATP binding"/>
    <property type="evidence" value="ECO:0007669"/>
    <property type="project" value="InterPro"/>
</dbReference>
<feature type="domain" description="J" evidence="15">
    <location>
        <begin position="5"/>
        <end position="70"/>
    </location>
</feature>
<dbReference type="SUPFAM" id="SSF57938">
    <property type="entry name" value="DnaJ/Hsp40 cysteine-rich domain"/>
    <property type="match status" value="1"/>
</dbReference>
<feature type="binding site" evidence="13">
    <location>
        <position position="150"/>
    </location>
    <ligand>
        <name>Zn(2+)</name>
        <dbReference type="ChEBI" id="CHEBI:29105"/>
        <label>1</label>
    </ligand>
</feature>
<evidence type="ECO:0000313" key="18">
    <source>
        <dbReference type="Proteomes" id="UP000516160"/>
    </source>
</evidence>
<dbReference type="FunFam" id="2.10.230.10:FF:000002">
    <property type="entry name" value="Molecular chaperone DnaJ"/>
    <property type="match status" value="1"/>
</dbReference>
<comment type="subunit">
    <text evidence="2 13">Homodimer.</text>
</comment>
<dbReference type="InterPro" id="IPR008971">
    <property type="entry name" value="HSP40/DnaJ_pept-bd"/>
</dbReference>
<dbReference type="FunFam" id="2.60.260.20:FF:000004">
    <property type="entry name" value="Molecular chaperone DnaJ"/>
    <property type="match status" value="1"/>
</dbReference>
<evidence type="ECO:0000256" key="9">
    <source>
        <dbReference type="ARBA" id="ARBA00023016"/>
    </source>
</evidence>
<accession>A0A7G9W4F7</accession>
<evidence type="ECO:0000256" key="7">
    <source>
        <dbReference type="ARBA" id="ARBA00022771"/>
    </source>
</evidence>
<evidence type="ECO:0000256" key="1">
    <source>
        <dbReference type="ARBA" id="ARBA00004496"/>
    </source>
</evidence>
<dbReference type="InterPro" id="IPR002939">
    <property type="entry name" value="DnaJ_C"/>
</dbReference>
<dbReference type="Gene3D" id="2.10.230.10">
    <property type="entry name" value="Heat shock protein DnaJ, cysteine-rich domain"/>
    <property type="match status" value="1"/>
</dbReference>
<evidence type="ECO:0000256" key="10">
    <source>
        <dbReference type="ARBA" id="ARBA00023186"/>
    </source>
</evidence>
<dbReference type="AlphaFoldDB" id="A0A7G9W4F7"/>
<dbReference type="EMBL" id="CP058559">
    <property type="protein sequence ID" value="QNO13569.1"/>
    <property type="molecule type" value="Genomic_DNA"/>
</dbReference>
<gene>
    <name evidence="13 17" type="primary">dnaJ</name>
    <name evidence="17" type="ORF">HYG86_01695</name>
</gene>
<reference evidence="17 18" key="1">
    <citation type="submission" date="2020-07" db="EMBL/GenBank/DDBJ databases">
        <title>Alkalicella. sp. LB2 genome.</title>
        <authorList>
            <person name="Postec A."/>
            <person name="Quemeneur M."/>
        </authorList>
    </citation>
    <scope>NUCLEOTIDE SEQUENCE [LARGE SCALE GENOMIC DNA]</scope>
    <source>
        <strain evidence="17 18">LB2</strain>
    </source>
</reference>
<feature type="domain" description="CR-type" evidence="16">
    <location>
        <begin position="134"/>
        <end position="216"/>
    </location>
</feature>
<keyword evidence="4 13" id="KW-0235">DNA replication</keyword>
<dbReference type="InterPro" id="IPR001623">
    <property type="entry name" value="DnaJ_domain"/>
</dbReference>
<dbReference type="Pfam" id="PF00684">
    <property type="entry name" value="DnaJ_CXXCXGXG"/>
    <property type="match status" value="1"/>
</dbReference>
<comment type="domain">
    <text evidence="13">The J domain is necessary and sufficient to stimulate DnaK ATPase activity. Zinc center 1 plays an important role in the autonomous, DnaK-independent chaperone activity of DnaJ. Zinc center 2 is essential for interaction with DnaK and for DnaJ activity.</text>
</comment>
<dbReference type="CDD" id="cd10719">
    <property type="entry name" value="DnaJ_zf"/>
    <property type="match status" value="1"/>
</dbReference>
<comment type="function">
    <text evidence="13">Participates actively in the response to hyperosmotic and heat shock by preventing the aggregation of stress-denatured proteins and by disaggregating proteins, also in an autonomous, DnaK-independent fashion. Unfolded proteins bind initially to DnaJ; upon interaction with the DnaJ-bound protein, DnaK hydrolyzes its bound ATP, resulting in the formation of a stable complex. GrpE releases ADP from DnaK; ATP binding to DnaK triggers the release of the substrate protein, thus completing the reaction cycle. Several rounds of ATP-dependent interactions between DnaJ, DnaK and GrpE are required for fully efficient folding. Also involved, together with DnaK and GrpE, in the DNA replication of plasmids through activation of initiation proteins.</text>
</comment>
<comment type="cofactor">
    <cofactor evidence="13">
        <name>Zn(2+)</name>
        <dbReference type="ChEBI" id="CHEBI:29105"/>
    </cofactor>
    <text evidence="13">Binds 2 Zn(2+) ions per monomer.</text>
</comment>
<dbReference type="PROSITE" id="PS00636">
    <property type="entry name" value="DNAJ_1"/>
    <property type="match status" value="1"/>
</dbReference>
<dbReference type="CDD" id="cd10747">
    <property type="entry name" value="DnaJ_C"/>
    <property type="match status" value="1"/>
</dbReference>
<dbReference type="GO" id="GO:0006260">
    <property type="term" value="P:DNA replication"/>
    <property type="evidence" value="ECO:0007669"/>
    <property type="project" value="UniProtKB-KW"/>
</dbReference>
<dbReference type="SUPFAM" id="SSF46565">
    <property type="entry name" value="Chaperone J-domain"/>
    <property type="match status" value="1"/>
</dbReference>
<evidence type="ECO:0000256" key="13">
    <source>
        <dbReference type="HAMAP-Rule" id="MF_01152"/>
    </source>
</evidence>
<evidence type="ECO:0000256" key="4">
    <source>
        <dbReference type="ARBA" id="ARBA00022705"/>
    </source>
</evidence>
<keyword evidence="10 13" id="KW-0143">Chaperone</keyword>
<keyword evidence="8 13" id="KW-0862">Zinc</keyword>
<dbReference type="Pfam" id="PF00226">
    <property type="entry name" value="DnaJ"/>
    <property type="match status" value="1"/>
</dbReference>
<keyword evidence="9 13" id="KW-0346">Stress response</keyword>
<dbReference type="NCBIfam" id="NF008035">
    <property type="entry name" value="PRK10767.1"/>
    <property type="match status" value="1"/>
</dbReference>